<dbReference type="AlphaFoldDB" id="A0A2A5JF01"/>
<dbReference type="Pfam" id="PF08241">
    <property type="entry name" value="Methyltransf_11"/>
    <property type="match status" value="1"/>
</dbReference>
<name>A0A2A5JF01_RHOSG</name>
<dbReference type="Proteomes" id="UP001217325">
    <property type="component" value="Unassembled WGS sequence"/>
</dbReference>
<dbReference type="Gene3D" id="3.40.50.150">
    <property type="entry name" value="Vaccinia Virus protein VP39"/>
    <property type="match status" value="1"/>
</dbReference>
<dbReference type="PANTHER" id="PTHR43591:SF24">
    <property type="entry name" value="2-METHOXY-6-POLYPRENYL-1,4-BENZOQUINOL METHYLASE, MITOCHONDRIAL"/>
    <property type="match status" value="1"/>
</dbReference>
<reference evidence="2" key="2">
    <citation type="submission" date="2023-02" db="EMBL/GenBank/DDBJ databases">
        <title>A novel hydrolase synthesized by Rhodococcus erythropolis HQ is responsible for the detoxification of Zearalenone.</title>
        <authorList>
            <person name="Hu J."/>
            <person name="Xu J."/>
        </authorList>
    </citation>
    <scope>NUCLEOTIDE SEQUENCE</scope>
    <source>
        <strain evidence="2">HQ</strain>
    </source>
</reference>
<dbReference type="EMBL" id="JARDXE010000009">
    <property type="protein sequence ID" value="MDE8646391.1"/>
    <property type="molecule type" value="Genomic_DNA"/>
</dbReference>
<keyword evidence="3" id="KW-0489">Methyltransferase</keyword>
<evidence type="ECO:0000313" key="4">
    <source>
        <dbReference type="Proteomes" id="UP000230886"/>
    </source>
</evidence>
<feature type="domain" description="Methyltransferase type 11" evidence="1">
    <location>
        <begin position="37"/>
        <end position="132"/>
    </location>
</feature>
<gene>
    <name evidence="3" type="ORF">CHR55_06885</name>
    <name evidence="2" type="ORF">PXH69_15620</name>
</gene>
<evidence type="ECO:0000313" key="2">
    <source>
        <dbReference type="EMBL" id="MDE8646391.1"/>
    </source>
</evidence>
<dbReference type="CDD" id="cd02440">
    <property type="entry name" value="AdoMet_MTases"/>
    <property type="match status" value="1"/>
</dbReference>
<dbReference type="InterPro" id="IPR029063">
    <property type="entry name" value="SAM-dependent_MTases_sf"/>
</dbReference>
<proteinExistence type="predicted"/>
<evidence type="ECO:0000259" key="1">
    <source>
        <dbReference type="Pfam" id="PF08241"/>
    </source>
</evidence>
<dbReference type="GO" id="GO:0008757">
    <property type="term" value="F:S-adenosylmethionine-dependent methyltransferase activity"/>
    <property type="evidence" value="ECO:0007669"/>
    <property type="project" value="InterPro"/>
</dbReference>
<reference evidence="3 4" key="1">
    <citation type="submission" date="2017-07" db="EMBL/GenBank/DDBJ databases">
        <title>Draft sequence of Rhodococcus enclensis 23b-28.</title>
        <authorList>
            <person name="Besaury L."/>
            <person name="Sancelme M."/>
            <person name="Amato P."/>
            <person name="Lallement A."/>
            <person name="Delort A.-M."/>
        </authorList>
    </citation>
    <scope>NUCLEOTIDE SEQUENCE [LARGE SCALE GENOMIC DNA]</scope>
    <source>
        <strain evidence="3 4">23b-28</strain>
    </source>
</reference>
<dbReference type="InterPro" id="IPR013216">
    <property type="entry name" value="Methyltransf_11"/>
</dbReference>
<evidence type="ECO:0000313" key="3">
    <source>
        <dbReference type="EMBL" id="PCK28150.1"/>
    </source>
</evidence>
<dbReference type="SUPFAM" id="SSF53335">
    <property type="entry name" value="S-adenosyl-L-methionine-dependent methyltransferases"/>
    <property type="match status" value="1"/>
</dbReference>
<protein>
    <submittedName>
        <fullName evidence="3">Class I SAM-dependent methyltransferase</fullName>
    </submittedName>
</protein>
<dbReference type="GO" id="GO:0032259">
    <property type="term" value="P:methylation"/>
    <property type="evidence" value="ECO:0007669"/>
    <property type="project" value="UniProtKB-KW"/>
</dbReference>
<keyword evidence="3" id="KW-0808">Transferase</keyword>
<dbReference type="PANTHER" id="PTHR43591">
    <property type="entry name" value="METHYLTRANSFERASE"/>
    <property type="match status" value="1"/>
</dbReference>
<dbReference type="Proteomes" id="UP000230886">
    <property type="component" value="Unassembled WGS sequence"/>
</dbReference>
<comment type="caution">
    <text evidence="3">The sequence shown here is derived from an EMBL/GenBank/DDBJ whole genome shotgun (WGS) entry which is preliminary data.</text>
</comment>
<accession>A0A2A5JF01</accession>
<organism evidence="3 4">
    <name type="scientific">Rhodococcus qingshengii</name>
    <dbReference type="NCBI Taxonomy" id="334542"/>
    <lineage>
        <taxon>Bacteria</taxon>
        <taxon>Bacillati</taxon>
        <taxon>Actinomycetota</taxon>
        <taxon>Actinomycetes</taxon>
        <taxon>Mycobacteriales</taxon>
        <taxon>Nocardiaceae</taxon>
        <taxon>Rhodococcus</taxon>
        <taxon>Rhodococcus erythropolis group</taxon>
    </lineage>
</organism>
<dbReference type="EMBL" id="NOVD01000003">
    <property type="protein sequence ID" value="PCK28150.1"/>
    <property type="molecule type" value="Genomic_DNA"/>
</dbReference>
<dbReference type="RefSeq" id="WP_058038368.1">
    <property type="nucleotide sequence ID" value="NZ_JARDXE010000009.1"/>
</dbReference>
<sequence>MNRGNWNGAAYSPLAEQLSPASTEVLRSIGHVSTAYDVCAGTGNFTLPAAQSGIAVHALDLSASQLEVARERWIPRPGTTEPTFTIGDAQSLPWSDSSADACVSIFGIIFCPNPAIALAEMMRVTRPGGSICVATWSENGWAAALRREAASAWNGITPLPTTWSSPSEFEKAAAGLESVSSASHLLEWQLPAGSDPAEELCDQAPALKNFREAVRGAGNWASMSAHLRSTLAPYLRSSAAGPVATSEYVLHTGTVPNSDTALFRTRG</sequence>